<dbReference type="SUPFAM" id="SSF56300">
    <property type="entry name" value="Metallo-dependent phosphatases"/>
    <property type="match status" value="1"/>
</dbReference>
<comment type="function">
    <text evidence="6">SbcCD cleaves DNA hairpin structures. These structures can inhibit DNA replication and are intermediates in certain DNA recombination reactions. The complex acts as a 3'-&gt;5' double strand exonuclease that can open hairpins. It also has a 5' single-strand endonuclease activity.</text>
</comment>
<evidence type="ECO:0000256" key="1">
    <source>
        <dbReference type="ARBA" id="ARBA00010555"/>
    </source>
</evidence>
<keyword evidence="4 6" id="KW-0378">Hydrolase</keyword>
<proteinExistence type="inferred from homology"/>
<keyword evidence="3 6" id="KW-0540">Nuclease</keyword>
<evidence type="ECO:0000256" key="4">
    <source>
        <dbReference type="ARBA" id="ARBA00022801"/>
    </source>
</evidence>
<dbReference type="InterPro" id="IPR004593">
    <property type="entry name" value="SbcD"/>
</dbReference>
<dbReference type="AlphaFoldDB" id="A0AAV3XF71"/>
<keyword evidence="9" id="KW-1185">Reference proteome</keyword>
<dbReference type="GO" id="GO:0006260">
    <property type="term" value="P:DNA replication"/>
    <property type="evidence" value="ECO:0007669"/>
    <property type="project" value="UniProtKB-KW"/>
</dbReference>
<dbReference type="PANTHER" id="PTHR30337:SF0">
    <property type="entry name" value="NUCLEASE SBCCD SUBUNIT D"/>
    <property type="match status" value="1"/>
</dbReference>
<sequence length="428" mass="47263">MIKILHLSDIHMGSGFSHGKINSQTGLNTRLEDFVKTLSRCIDRAIEEPVDLVLFGGDAFPDATPAPNVQEKFASQFRRLVDAEIPTVLLVGNHDQHAQGQGGASLCIYRTLGVPGFVVGDRLETHAIQTRNGPVQVITLPWLTRSTLLTRKETEGLSLADVNDLLIKRLEPALEGEIRRLDPNVPTVLLAHLMADRANLGAERFLAVGKGFTIPLSMLTRPCFDYVALGHVHKHQNLNQSNDPPVIYPGSIERVDFSEEKEDKGFVLIELEKGSAKWEFCQLSVRVFCTIEVDLSKAEDPQAVLIKAIGKKDIKDAVVRLIYKLRSEQLDQIDNPSLHQALKDAHTYTIQAELVSQLARPRVPELGAGNSIDPMAALKTYLESRADLKSLASEMLEAAESLLEGDKEVWLDAPEVEGEKAVGQLRLL</sequence>
<reference evidence="8" key="1">
    <citation type="submission" date="2019-10" db="EMBL/GenBank/DDBJ databases">
        <title>Draft genome sequece of Microseira wollei NIES-4236.</title>
        <authorList>
            <person name="Yamaguchi H."/>
            <person name="Suzuki S."/>
            <person name="Kawachi M."/>
        </authorList>
    </citation>
    <scope>NUCLEOTIDE SEQUENCE</scope>
    <source>
        <strain evidence="8">NIES-4236</strain>
    </source>
</reference>
<keyword evidence="6" id="KW-0255">Endonuclease</keyword>
<dbReference type="EMBL" id="BLAY01000057">
    <property type="protein sequence ID" value="GET39022.1"/>
    <property type="molecule type" value="Genomic_DNA"/>
</dbReference>
<dbReference type="GO" id="GO:0008408">
    <property type="term" value="F:3'-5' exonuclease activity"/>
    <property type="evidence" value="ECO:0007669"/>
    <property type="project" value="InterPro"/>
</dbReference>
<dbReference type="InterPro" id="IPR004843">
    <property type="entry name" value="Calcineurin-like_PHP"/>
</dbReference>
<dbReference type="GO" id="GO:0004519">
    <property type="term" value="F:endonuclease activity"/>
    <property type="evidence" value="ECO:0007669"/>
    <property type="project" value="UniProtKB-KW"/>
</dbReference>
<evidence type="ECO:0000256" key="2">
    <source>
        <dbReference type="ARBA" id="ARBA00013365"/>
    </source>
</evidence>
<feature type="domain" description="Calcineurin-like phosphoesterase" evidence="7">
    <location>
        <begin position="2"/>
        <end position="234"/>
    </location>
</feature>
<comment type="subunit">
    <text evidence="6">Heterodimer of SbcC and SbcD.</text>
</comment>
<accession>A0AAV3XF71</accession>
<dbReference type="Pfam" id="PF00149">
    <property type="entry name" value="Metallophos"/>
    <property type="match status" value="1"/>
</dbReference>
<dbReference type="PANTHER" id="PTHR30337">
    <property type="entry name" value="COMPONENT OF ATP-DEPENDENT DSDNA EXONUCLEASE"/>
    <property type="match status" value="1"/>
</dbReference>
<dbReference type="InterPro" id="IPR041796">
    <property type="entry name" value="Mre11_N"/>
</dbReference>
<keyword evidence="6" id="KW-0233">DNA recombination</keyword>
<evidence type="ECO:0000313" key="9">
    <source>
        <dbReference type="Proteomes" id="UP001050975"/>
    </source>
</evidence>
<keyword evidence="6" id="KW-0235">DNA replication</keyword>
<comment type="similarity">
    <text evidence="1 6">Belongs to the SbcD family.</text>
</comment>
<dbReference type="CDD" id="cd00840">
    <property type="entry name" value="MPP_Mre11_N"/>
    <property type="match status" value="1"/>
</dbReference>
<protein>
    <recommendedName>
        <fullName evidence="2 6">Nuclease SbcCD subunit D</fullName>
    </recommendedName>
</protein>
<name>A0AAV3XF71_9CYAN</name>
<dbReference type="Gene3D" id="3.60.21.10">
    <property type="match status" value="1"/>
</dbReference>
<dbReference type="InterPro" id="IPR050535">
    <property type="entry name" value="DNA_Repair-Maintenance_Comp"/>
</dbReference>
<evidence type="ECO:0000313" key="8">
    <source>
        <dbReference type="EMBL" id="GET39022.1"/>
    </source>
</evidence>
<gene>
    <name evidence="6" type="primary">sbcD</name>
    <name evidence="8" type="ORF">MiSe_37820</name>
</gene>
<evidence type="ECO:0000259" key="7">
    <source>
        <dbReference type="Pfam" id="PF00149"/>
    </source>
</evidence>
<organism evidence="8 9">
    <name type="scientific">Microseira wollei NIES-4236</name>
    <dbReference type="NCBI Taxonomy" id="2530354"/>
    <lineage>
        <taxon>Bacteria</taxon>
        <taxon>Bacillati</taxon>
        <taxon>Cyanobacteriota</taxon>
        <taxon>Cyanophyceae</taxon>
        <taxon>Oscillatoriophycideae</taxon>
        <taxon>Aerosakkonematales</taxon>
        <taxon>Aerosakkonemataceae</taxon>
        <taxon>Microseira</taxon>
    </lineage>
</organism>
<comment type="caution">
    <text evidence="8">The sequence shown here is derived from an EMBL/GenBank/DDBJ whole genome shotgun (WGS) entry which is preliminary data.</text>
</comment>
<keyword evidence="5 6" id="KW-0269">Exonuclease</keyword>
<dbReference type="RefSeq" id="WP_226583847.1">
    <property type="nucleotide sequence ID" value="NZ_BLAY01000057.1"/>
</dbReference>
<evidence type="ECO:0000256" key="3">
    <source>
        <dbReference type="ARBA" id="ARBA00022722"/>
    </source>
</evidence>
<dbReference type="NCBIfam" id="TIGR00619">
    <property type="entry name" value="sbcd"/>
    <property type="match status" value="1"/>
</dbReference>
<dbReference type="InterPro" id="IPR029052">
    <property type="entry name" value="Metallo-depent_PP-like"/>
</dbReference>
<evidence type="ECO:0000256" key="5">
    <source>
        <dbReference type="ARBA" id="ARBA00022839"/>
    </source>
</evidence>
<dbReference type="GO" id="GO:0006310">
    <property type="term" value="P:DNA recombination"/>
    <property type="evidence" value="ECO:0007669"/>
    <property type="project" value="UniProtKB-KW"/>
</dbReference>
<evidence type="ECO:0000256" key="6">
    <source>
        <dbReference type="RuleBase" id="RU363069"/>
    </source>
</evidence>
<dbReference type="Proteomes" id="UP001050975">
    <property type="component" value="Unassembled WGS sequence"/>
</dbReference>